<name>A0A6N3C6W4_ENTCA</name>
<protein>
    <submittedName>
        <fullName evidence="4">Mga helix-turn-helix domain protein</fullName>
    </submittedName>
</protein>
<dbReference type="PANTHER" id="PTHR30185">
    <property type="entry name" value="CRYPTIC BETA-GLUCOSIDE BGL OPERON ANTITERMINATOR"/>
    <property type="match status" value="1"/>
</dbReference>
<dbReference type="InterPro" id="IPR007737">
    <property type="entry name" value="Mga_HTH"/>
</dbReference>
<evidence type="ECO:0000256" key="1">
    <source>
        <dbReference type="ARBA" id="ARBA00023015"/>
    </source>
</evidence>
<reference evidence="4" key="1">
    <citation type="submission" date="2019-11" db="EMBL/GenBank/DDBJ databases">
        <authorList>
            <person name="Feng L."/>
        </authorList>
    </citation>
    <scope>NUCLEOTIDE SEQUENCE</scope>
    <source>
        <strain evidence="4">ECasseliflavusLFYP2</strain>
    </source>
</reference>
<dbReference type="InterPro" id="IPR036388">
    <property type="entry name" value="WH-like_DNA-bd_sf"/>
</dbReference>
<dbReference type="RefSeq" id="WP_421758079.1">
    <property type="nucleotide sequence ID" value="NZ_CACRTX010000008.1"/>
</dbReference>
<evidence type="ECO:0000259" key="3">
    <source>
        <dbReference type="Pfam" id="PF05043"/>
    </source>
</evidence>
<organism evidence="4">
    <name type="scientific">Enterococcus casseliflavus</name>
    <name type="common">Enterococcus flavescens</name>
    <dbReference type="NCBI Taxonomy" id="37734"/>
    <lineage>
        <taxon>Bacteria</taxon>
        <taxon>Bacillati</taxon>
        <taxon>Bacillota</taxon>
        <taxon>Bacilli</taxon>
        <taxon>Lactobacillales</taxon>
        <taxon>Enterococcaceae</taxon>
        <taxon>Enterococcus</taxon>
    </lineage>
</organism>
<dbReference type="EMBL" id="CACRTX010000008">
    <property type="protein sequence ID" value="VYU11752.1"/>
    <property type="molecule type" value="Genomic_DNA"/>
</dbReference>
<keyword evidence="2" id="KW-0804">Transcription</keyword>
<dbReference type="Pfam" id="PF05043">
    <property type="entry name" value="Mga"/>
    <property type="match status" value="1"/>
</dbReference>
<evidence type="ECO:0000256" key="2">
    <source>
        <dbReference type="ARBA" id="ARBA00023163"/>
    </source>
</evidence>
<accession>A0A6N3C6W4</accession>
<gene>
    <name evidence="4" type="ORF">ECLFYP2_02498</name>
</gene>
<proteinExistence type="predicted"/>
<dbReference type="AlphaFoldDB" id="A0A6N3C6W4"/>
<dbReference type="Gene3D" id="1.10.10.10">
    <property type="entry name" value="Winged helix-like DNA-binding domain superfamily/Winged helix DNA-binding domain"/>
    <property type="match status" value="1"/>
</dbReference>
<keyword evidence="1" id="KW-0805">Transcription regulation</keyword>
<dbReference type="PANTHER" id="PTHR30185:SF18">
    <property type="entry name" value="TRANSCRIPTIONAL REGULATOR MTLR"/>
    <property type="match status" value="1"/>
</dbReference>
<sequence>MRELQLAFISNRTTARLFRLLSTIERDRVFTIGDLAERNQVTQRTIANDIKYMKEYFGDSIALVSGNSGFVFEEKKPADYQKRKQSLLKNECLFEIIGNIFHGKLSKVDELAHHYHFSESTFRRLLNQRNPILKSYGLQWASNPLTIEGSEANLRKFFKDFYYEGVETIYTLVPDQALHDLILGQLEDKFGYYEIGSGATPAAFYYTFYIAIKRASLGYRITMPKELVRQAYKGNSFSKLYALKEGIEKIYQVQLPKEEFAWIYLVTLCKRTLDQEEREEKFYQQFHQGEAITTVTDLFLKNHEVPQAQAKTVATFLRSFFLSRKINHAIAPVLNKEMYDIKEVIMRSNSESYQKNLQFLKEQSKKLSLSTAYLEDICVSLTIYSELIFDYYAPAKTIYFLLEGDHFVCQHIQTRAIQRFGSKHKLTFVQLQYLTKHTLHAAHIDLIVTNYNRYLVDYKVKTDYLLLKSLPDDRDWEHLERKINPYQKPLF</sequence>
<evidence type="ECO:0000313" key="4">
    <source>
        <dbReference type="EMBL" id="VYU11752.1"/>
    </source>
</evidence>
<feature type="domain" description="Mga helix-turn-helix" evidence="3">
    <location>
        <begin position="85"/>
        <end position="162"/>
    </location>
</feature>
<dbReference type="InterPro" id="IPR050661">
    <property type="entry name" value="BglG_antiterminators"/>
</dbReference>